<gene>
    <name evidence="1" type="ORF">EV420DRAFT_1553002</name>
</gene>
<dbReference type="Proteomes" id="UP001175211">
    <property type="component" value="Unassembled WGS sequence"/>
</dbReference>
<protein>
    <submittedName>
        <fullName evidence="1">Uncharacterized protein</fullName>
    </submittedName>
</protein>
<name>A0AA39K718_ARMTA</name>
<reference evidence="1" key="1">
    <citation type="submission" date="2023-06" db="EMBL/GenBank/DDBJ databases">
        <authorList>
            <consortium name="Lawrence Berkeley National Laboratory"/>
            <person name="Ahrendt S."/>
            <person name="Sahu N."/>
            <person name="Indic B."/>
            <person name="Wong-Bajracharya J."/>
            <person name="Merenyi Z."/>
            <person name="Ke H.-M."/>
            <person name="Monk M."/>
            <person name="Kocsube S."/>
            <person name="Drula E."/>
            <person name="Lipzen A."/>
            <person name="Balint B."/>
            <person name="Henrissat B."/>
            <person name="Andreopoulos B."/>
            <person name="Martin F.M."/>
            <person name="Harder C.B."/>
            <person name="Rigling D."/>
            <person name="Ford K.L."/>
            <person name="Foster G.D."/>
            <person name="Pangilinan J."/>
            <person name="Papanicolaou A."/>
            <person name="Barry K."/>
            <person name="LaButti K."/>
            <person name="Viragh M."/>
            <person name="Koriabine M."/>
            <person name="Yan M."/>
            <person name="Riley R."/>
            <person name="Champramary S."/>
            <person name="Plett K.L."/>
            <person name="Tsai I.J."/>
            <person name="Slot J."/>
            <person name="Sipos G."/>
            <person name="Plett J."/>
            <person name="Nagy L.G."/>
            <person name="Grigoriev I.V."/>
        </authorList>
    </citation>
    <scope>NUCLEOTIDE SEQUENCE</scope>
    <source>
        <strain evidence="1">CCBAS 213</strain>
    </source>
</reference>
<evidence type="ECO:0000313" key="2">
    <source>
        <dbReference type="Proteomes" id="UP001175211"/>
    </source>
</evidence>
<dbReference type="AlphaFoldDB" id="A0AA39K718"/>
<dbReference type="RefSeq" id="XP_060329262.1">
    <property type="nucleotide sequence ID" value="XM_060473536.1"/>
</dbReference>
<sequence>MAPPVELVSFILAELWAYPYLTEERINVYRTCNLISKQWSAIFKDTHLYTVRSMHIISNPMLCRTITVTVEYVVMPQLLIWYMTCGATVEANKGVESALRRIFCDPNRPRSATHIYVNYLDDLQLHTPSFWIPPQITHLTIVPPHFRKGFTVRCVCERLAVDRRVSHLTVMGAIPVIVKRLIAPRDEWQHLVSLTTDLDEALVSASSQTSVICKRYDIPFQDVGNDYALHVMFGDRSFWLYRPYHGRLQRLSCNRFSVAT</sequence>
<comment type="caution">
    <text evidence="1">The sequence shown here is derived from an EMBL/GenBank/DDBJ whole genome shotgun (WGS) entry which is preliminary data.</text>
</comment>
<dbReference type="GeneID" id="85357084"/>
<evidence type="ECO:0000313" key="1">
    <source>
        <dbReference type="EMBL" id="KAK0455752.1"/>
    </source>
</evidence>
<keyword evidence="2" id="KW-1185">Reference proteome</keyword>
<proteinExistence type="predicted"/>
<dbReference type="EMBL" id="JAUEPS010000024">
    <property type="protein sequence ID" value="KAK0455752.1"/>
    <property type="molecule type" value="Genomic_DNA"/>
</dbReference>
<organism evidence="1 2">
    <name type="scientific">Armillaria tabescens</name>
    <name type="common">Ringless honey mushroom</name>
    <name type="synonym">Agaricus tabescens</name>
    <dbReference type="NCBI Taxonomy" id="1929756"/>
    <lineage>
        <taxon>Eukaryota</taxon>
        <taxon>Fungi</taxon>
        <taxon>Dikarya</taxon>
        <taxon>Basidiomycota</taxon>
        <taxon>Agaricomycotina</taxon>
        <taxon>Agaricomycetes</taxon>
        <taxon>Agaricomycetidae</taxon>
        <taxon>Agaricales</taxon>
        <taxon>Marasmiineae</taxon>
        <taxon>Physalacriaceae</taxon>
        <taxon>Desarmillaria</taxon>
    </lineage>
</organism>
<accession>A0AA39K718</accession>